<evidence type="ECO:0000256" key="1">
    <source>
        <dbReference type="SAM" id="MobiDB-lite"/>
    </source>
</evidence>
<dbReference type="Proteomes" id="UP000531251">
    <property type="component" value="Unassembled WGS sequence"/>
</dbReference>
<organism evidence="2 3">
    <name type="scientific">Sphingomonas trueperi</name>
    <dbReference type="NCBI Taxonomy" id="53317"/>
    <lineage>
        <taxon>Bacteria</taxon>
        <taxon>Pseudomonadati</taxon>
        <taxon>Pseudomonadota</taxon>
        <taxon>Alphaproteobacteria</taxon>
        <taxon>Sphingomonadales</taxon>
        <taxon>Sphingomonadaceae</taxon>
        <taxon>Sphingomonas</taxon>
    </lineage>
</organism>
<evidence type="ECO:0000313" key="3">
    <source>
        <dbReference type="Proteomes" id="UP000531251"/>
    </source>
</evidence>
<protein>
    <submittedName>
        <fullName evidence="2">Uncharacterized protein</fullName>
    </submittedName>
</protein>
<accession>A0A7X6BCM4</accession>
<reference evidence="2 3" key="1">
    <citation type="submission" date="2020-03" db="EMBL/GenBank/DDBJ databases">
        <title>Genomic Encyclopedia of Type Strains, Phase IV (KMG-IV): sequencing the most valuable type-strain genomes for metagenomic binning, comparative biology and taxonomic classification.</title>
        <authorList>
            <person name="Goeker M."/>
        </authorList>
    </citation>
    <scope>NUCLEOTIDE SEQUENCE [LARGE SCALE GENOMIC DNA]</scope>
    <source>
        <strain evidence="2 3">DSM 7225</strain>
    </source>
</reference>
<name>A0A7X6BCM4_9SPHN</name>
<proteinExistence type="predicted"/>
<dbReference type="RefSeq" id="WP_125972028.1">
    <property type="nucleotide sequence ID" value="NZ_BAAADY010000006.1"/>
</dbReference>
<sequence>MPEPKRAVSARPRRPAPPLAQSHGIAEPVAIDIVSARIVFLAGAVAFDLEVELINAQARAVEGLRPALTLISASPDQDKWRAAFHAGPPAQNQSGPLDLAVGARVRLPARRTIRRDQLYVVEHGGRPMFVAMLLCDLRWRGGLSLHRFGADFLLGAAGRSARPGPIWLDRPAPPALAAIRYVPPLS</sequence>
<comment type="caution">
    <text evidence="2">The sequence shown here is derived from an EMBL/GenBank/DDBJ whole genome shotgun (WGS) entry which is preliminary data.</text>
</comment>
<gene>
    <name evidence="2" type="ORF">GGR89_002058</name>
</gene>
<feature type="region of interest" description="Disordered" evidence="1">
    <location>
        <begin position="1"/>
        <end position="21"/>
    </location>
</feature>
<keyword evidence="3" id="KW-1185">Reference proteome</keyword>
<dbReference type="AlphaFoldDB" id="A0A7X6BCM4"/>
<evidence type="ECO:0000313" key="2">
    <source>
        <dbReference type="EMBL" id="NJB97743.1"/>
    </source>
</evidence>
<dbReference type="EMBL" id="JAATJB010000005">
    <property type="protein sequence ID" value="NJB97743.1"/>
    <property type="molecule type" value="Genomic_DNA"/>
</dbReference>